<dbReference type="InterPro" id="IPR025827">
    <property type="entry name" value="Zn_ribbon_recom_dom"/>
</dbReference>
<sequence length="535" mass="60729">MTDATTSPERQRAVIEQWADANGHEVVGWAVDLDVSRSIDPLNAPKLGPWFNEPEKVEAWDIVACWKLDRIATGSIYLNKVMGWCSENGKALVSVTENFDLSTWVGRMVANVIAGVAEGELEAIRERNQSAFTHNYRKGKWRGGVPPLGYMPEKVKDICWPCKQEGGSTPCPHVGEWRYVQDPVMAPIIREIVGRFLKGESLRSIRVNLVERGVPSPRDHFRSLQGKESEGTEWQINAIKRALQSPAMLGHAVVREPLLDANGRPIRKNAKKVYGAEQVVRDDAGRPIVRTEPLIDRQTFDRLQKELRERSLPPKRRKNPTSLLLQVIFCGVCDRPMYRQRGRNFDYYRCSSAQYRETCGNRSVAIDEADVLVAESLLELLGDGEHMEKVWDPGTDHANELAEIDSELMDLTGLIGTPAYRKGTPQRERLDQRIDELARRQEGLRGLPFRAAGHRYEPTGKKFSDHWEGLTPDEKNAYLRRMSVRLRVRKDKGYPEWDLKFGDIMEMVREVNPERAGLISSDMSYAEIISAISGK</sequence>
<dbReference type="InterPro" id="IPR036162">
    <property type="entry name" value="Resolvase-like_N_sf"/>
</dbReference>
<reference evidence="4" key="1">
    <citation type="journal article" date="2014" name="Int. J. Syst. Evol. Microbiol.">
        <title>Complete genome sequence of Corynebacterium casei LMG S-19264T (=DSM 44701T), isolated from a smear-ripened cheese.</title>
        <authorList>
            <consortium name="US DOE Joint Genome Institute (JGI-PGF)"/>
            <person name="Walter F."/>
            <person name="Albersmeier A."/>
            <person name="Kalinowski J."/>
            <person name="Ruckert C."/>
        </authorList>
    </citation>
    <scope>NUCLEOTIDE SEQUENCE</scope>
    <source>
        <strain evidence="4">CGMCC 4.5737</strain>
    </source>
</reference>
<evidence type="ECO:0000313" key="5">
    <source>
        <dbReference type="Proteomes" id="UP000637578"/>
    </source>
</evidence>
<comment type="caution">
    <text evidence="4">The sequence shown here is derived from an EMBL/GenBank/DDBJ whole genome shotgun (WGS) entry which is preliminary data.</text>
</comment>
<gene>
    <name evidence="4" type="ORF">GCM10012275_39350</name>
</gene>
<keyword evidence="5" id="KW-1185">Reference proteome</keyword>
<evidence type="ECO:0000313" key="4">
    <source>
        <dbReference type="EMBL" id="GGM64969.1"/>
    </source>
</evidence>
<dbReference type="GO" id="GO:0000150">
    <property type="term" value="F:DNA strand exchange activity"/>
    <property type="evidence" value="ECO:0007669"/>
    <property type="project" value="InterPro"/>
</dbReference>
<protein>
    <submittedName>
        <fullName evidence="4">Integrase</fullName>
    </submittedName>
</protein>
<dbReference type="EMBL" id="BMMK01000019">
    <property type="protein sequence ID" value="GGM64969.1"/>
    <property type="molecule type" value="Genomic_DNA"/>
</dbReference>
<dbReference type="InterPro" id="IPR038109">
    <property type="entry name" value="DNA_bind_recomb_sf"/>
</dbReference>
<evidence type="ECO:0000256" key="2">
    <source>
        <dbReference type="ARBA" id="ARBA00023172"/>
    </source>
</evidence>
<dbReference type="GO" id="GO:0003677">
    <property type="term" value="F:DNA binding"/>
    <property type="evidence" value="ECO:0007669"/>
    <property type="project" value="UniProtKB-KW"/>
</dbReference>
<dbReference type="Gene3D" id="3.90.1750.20">
    <property type="entry name" value="Putative Large Serine Recombinase, Chain B, Domain 2"/>
    <property type="match status" value="1"/>
</dbReference>
<keyword evidence="1" id="KW-0238">DNA-binding</keyword>
<dbReference type="PANTHER" id="PTHR30461">
    <property type="entry name" value="DNA-INVERTASE FROM LAMBDOID PROPHAGE"/>
    <property type="match status" value="1"/>
</dbReference>
<keyword evidence="2" id="KW-0233">DNA recombination</keyword>
<dbReference type="RefSeq" id="WP_189059777.1">
    <property type="nucleotide sequence ID" value="NZ_BMMK01000019.1"/>
</dbReference>
<dbReference type="Pfam" id="PF13408">
    <property type="entry name" value="Zn_ribbon_recom"/>
    <property type="match status" value="1"/>
</dbReference>
<dbReference type="SMART" id="SM00857">
    <property type="entry name" value="Resolvase"/>
    <property type="match status" value="1"/>
</dbReference>
<name>A0A8J3CAH0_9PSEU</name>
<dbReference type="AlphaFoldDB" id="A0A8J3CAH0"/>
<evidence type="ECO:0000256" key="1">
    <source>
        <dbReference type="ARBA" id="ARBA00023125"/>
    </source>
</evidence>
<organism evidence="4 5">
    <name type="scientific">Longimycelium tulufanense</name>
    <dbReference type="NCBI Taxonomy" id="907463"/>
    <lineage>
        <taxon>Bacteria</taxon>
        <taxon>Bacillati</taxon>
        <taxon>Actinomycetota</taxon>
        <taxon>Actinomycetes</taxon>
        <taxon>Pseudonocardiales</taxon>
        <taxon>Pseudonocardiaceae</taxon>
        <taxon>Longimycelium</taxon>
    </lineage>
</organism>
<evidence type="ECO:0000259" key="3">
    <source>
        <dbReference type="PROSITE" id="PS51737"/>
    </source>
</evidence>
<accession>A0A8J3CAH0</accession>
<dbReference type="Gene3D" id="3.40.50.1390">
    <property type="entry name" value="Resolvase, N-terminal catalytic domain"/>
    <property type="match status" value="1"/>
</dbReference>
<dbReference type="PANTHER" id="PTHR30461:SF2">
    <property type="entry name" value="SERINE RECOMBINASE PINE-RELATED"/>
    <property type="match status" value="1"/>
</dbReference>
<dbReference type="InterPro" id="IPR006119">
    <property type="entry name" value="Resolv_N"/>
</dbReference>
<dbReference type="CDD" id="cd00338">
    <property type="entry name" value="Ser_Recombinase"/>
    <property type="match status" value="1"/>
</dbReference>
<dbReference type="PROSITE" id="PS51737">
    <property type="entry name" value="RECOMBINASE_DNA_BIND"/>
    <property type="match status" value="1"/>
</dbReference>
<dbReference type="Pfam" id="PF07508">
    <property type="entry name" value="Recombinase"/>
    <property type="match status" value="1"/>
</dbReference>
<proteinExistence type="predicted"/>
<reference evidence="4" key="2">
    <citation type="submission" date="2020-09" db="EMBL/GenBank/DDBJ databases">
        <authorList>
            <person name="Sun Q."/>
            <person name="Zhou Y."/>
        </authorList>
    </citation>
    <scope>NUCLEOTIDE SEQUENCE</scope>
    <source>
        <strain evidence="4">CGMCC 4.5737</strain>
    </source>
</reference>
<feature type="domain" description="Recombinase" evidence="3">
    <location>
        <begin position="165"/>
        <end position="313"/>
    </location>
</feature>
<dbReference type="InterPro" id="IPR011109">
    <property type="entry name" value="DNA_bind_recombinase_dom"/>
</dbReference>
<dbReference type="Pfam" id="PF00239">
    <property type="entry name" value="Resolvase"/>
    <property type="match status" value="1"/>
</dbReference>
<dbReference type="SUPFAM" id="SSF53041">
    <property type="entry name" value="Resolvase-like"/>
    <property type="match status" value="1"/>
</dbReference>
<dbReference type="InterPro" id="IPR050639">
    <property type="entry name" value="SSR_resolvase"/>
</dbReference>
<dbReference type="Proteomes" id="UP000637578">
    <property type="component" value="Unassembled WGS sequence"/>
</dbReference>